<name>A0A1Y2FIT6_PROLT</name>
<dbReference type="InterPro" id="IPR015797">
    <property type="entry name" value="NUDIX_hydrolase-like_dom_sf"/>
</dbReference>
<sequence length="151" mass="17136">MVDETEQSYGIIPLRSTTSGSKGKKLEVLLIHQTLYASGLQWSIPKGHAEQDDASPRAAAERELKEETGLQVSKMLLSEQTFEEHYTNPERRTQKQVTYWACLVEGTLTLQESEVAEARWLDLEEAIALATFEDTKETLRQVQRALLWATL</sequence>
<dbReference type="Proteomes" id="UP000193685">
    <property type="component" value="Unassembled WGS sequence"/>
</dbReference>
<dbReference type="PROSITE" id="PS51462">
    <property type="entry name" value="NUDIX"/>
    <property type="match status" value="1"/>
</dbReference>
<dbReference type="InterPro" id="IPR000086">
    <property type="entry name" value="NUDIX_hydrolase_dom"/>
</dbReference>
<feature type="domain" description="Nudix hydrolase" evidence="2">
    <location>
        <begin position="4"/>
        <end position="143"/>
    </location>
</feature>
<proteinExistence type="predicted"/>
<protein>
    <submittedName>
        <fullName evidence="3">NUDIX hydrolase domain-like protein</fullName>
    </submittedName>
</protein>
<evidence type="ECO:0000256" key="1">
    <source>
        <dbReference type="ARBA" id="ARBA00022801"/>
    </source>
</evidence>
<dbReference type="GeneID" id="63785741"/>
<dbReference type="Gene3D" id="3.90.79.10">
    <property type="entry name" value="Nucleoside Triphosphate Pyrophosphohydrolase"/>
    <property type="match status" value="1"/>
</dbReference>
<dbReference type="GO" id="GO:0006754">
    <property type="term" value="P:ATP biosynthetic process"/>
    <property type="evidence" value="ECO:0007669"/>
    <property type="project" value="TreeGrafter"/>
</dbReference>
<organism evidence="3 4">
    <name type="scientific">Protomyces lactucae-debilis</name>
    <dbReference type="NCBI Taxonomy" id="2754530"/>
    <lineage>
        <taxon>Eukaryota</taxon>
        <taxon>Fungi</taxon>
        <taxon>Dikarya</taxon>
        <taxon>Ascomycota</taxon>
        <taxon>Taphrinomycotina</taxon>
        <taxon>Taphrinomycetes</taxon>
        <taxon>Taphrinales</taxon>
        <taxon>Protomycetaceae</taxon>
        <taxon>Protomyces</taxon>
    </lineage>
</organism>
<dbReference type="AlphaFoldDB" id="A0A1Y2FIT6"/>
<dbReference type="STRING" id="56484.A0A1Y2FIT6"/>
<dbReference type="PANTHER" id="PTHR21340">
    <property type="entry name" value="DIADENOSINE 5,5-P1,P4-TETRAPHOSPHATE PYROPHOSPHOHYDROLASE MUTT"/>
    <property type="match status" value="1"/>
</dbReference>
<evidence type="ECO:0000259" key="2">
    <source>
        <dbReference type="PROSITE" id="PS51462"/>
    </source>
</evidence>
<dbReference type="EMBL" id="MCFI01000007">
    <property type="protein sequence ID" value="ORY83860.1"/>
    <property type="molecule type" value="Genomic_DNA"/>
</dbReference>
<keyword evidence="4" id="KW-1185">Reference proteome</keyword>
<dbReference type="InterPro" id="IPR051325">
    <property type="entry name" value="Nudix_hydrolase_domain"/>
</dbReference>
<keyword evidence="1 3" id="KW-0378">Hydrolase</keyword>
<gene>
    <name evidence="3" type="ORF">BCR37DRAFT_378873</name>
</gene>
<comment type="caution">
    <text evidence="3">The sequence shown here is derived from an EMBL/GenBank/DDBJ whole genome shotgun (WGS) entry which is preliminary data.</text>
</comment>
<dbReference type="GO" id="GO:0006167">
    <property type="term" value="P:AMP biosynthetic process"/>
    <property type="evidence" value="ECO:0007669"/>
    <property type="project" value="TreeGrafter"/>
</dbReference>
<reference evidence="3 4" key="1">
    <citation type="submission" date="2016-07" db="EMBL/GenBank/DDBJ databases">
        <title>Pervasive Adenine N6-methylation of Active Genes in Fungi.</title>
        <authorList>
            <consortium name="DOE Joint Genome Institute"/>
            <person name="Mondo S.J."/>
            <person name="Dannebaum R.O."/>
            <person name="Kuo R.C."/>
            <person name="Labutti K."/>
            <person name="Haridas S."/>
            <person name="Kuo A."/>
            <person name="Salamov A."/>
            <person name="Ahrendt S.R."/>
            <person name="Lipzen A."/>
            <person name="Sullivan W."/>
            <person name="Andreopoulos W.B."/>
            <person name="Clum A."/>
            <person name="Lindquist E."/>
            <person name="Daum C."/>
            <person name="Ramamoorthy G.K."/>
            <person name="Gryganskyi A."/>
            <person name="Culley D."/>
            <person name="Magnuson J.K."/>
            <person name="James T.Y."/>
            <person name="O'Malley M.A."/>
            <person name="Stajich J.E."/>
            <person name="Spatafora J.W."/>
            <person name="Visel A."/>
            <person name="Grigoriev I.V."/>
        </authorList>
    </citation>
    <scope>NUCLEOTIDE SEQUENCE [LARGE SCALE GENOMIC DNA]</scope>
    <source>
        <strain evidence="3 4">12-1054</strain>
    </source>
</reference>
<accession>A0A1Y2FIT6</accession>
<evidence type="ECO:0000313" key="3">
    <source>
        <dbReference type="EMBL" id="ORY83860.1"/>
    </source>
</evidence>
<dbReference type="RefSeq" id="XP_040726155.1">
    <property type="nucleotide sequence ID" value="XM_040869142.1"/>
</dbReference>
<dbReference type="SUPFAM" id="SSF55811">
    <property type="entry name" value="Nudix"/>
    <property type="match status" value="1"/>
</dbReference>
<evidence type="ECO:0000313" key="4">
    <source>
        <dbReference type="Proteomes" id="UP000193685"/>
    </source>
</evidence>
<dbReference type="OrthoDB" id="276276at2759"/>
<dbReference type="GO" id="GO:0004081">
    <property type="term" value="F:bis(5'-nucleosyl)-tetraphosphatase (asymmetrical) activity"/>
    <property type="evidence" value="ECO:0007669"/>
    <property type="project" value="TreeGrafter"/>
</dbReference>
<dbReference type="PANTHER" id="PTHR21340:SF0">
    <property type="entry name" value="BIS(5'-NUCLEOSYL)-TETRAPHOSPHATASE [ASYMMETRICAL]"/>
    <property type="match status" value="1"/>
</dbReference>
<dbReference type="Pfam" id="PF00293">
    <property type="entry name" value="NUDIX"/>
    <property type="match status" value="1"/>
</dbReference>
<dbReference type="OMA" id="GKEVRYW"/>